<reference evidence="1 3" key="1">
    <citation type="journal article" date="2012" name="Nature">
        <title>Algal genomes reveal evolutionary mosaicism and the fate of nucleomorphs.</title>
        <authorList>
            <consortium name="DOE Joint Genome Institute"/>
            <person name="Curtis B.A."/>
            <person name="Tanifuji G."/>
            <person name="Burki F."/>
            <person name="Gruber A."/>
            <person name="Irimia M."/>
            <person name="Maruyama S."/>
            <person name="Arias M.C."/>
            <person name="Ball S.G."/>
            <person name="Gile G.H."/>
            <person name="Hirakawa Y."/>
            <person name="Hopkins J.F."/>
            <person name="Kuo A."/>
            <person name="Rensing S.A."/>
            <person name="Schmutz J."/>
            <person name="Symeonidi A."/>
            <person name="Elias M."/>
            <person name="Eveleigh R.J."/>
            <person name="Herman E.K."/>
            <person name="Klute M.J."/>
            <person name="Nakayama T."/>
            <person name="Obornik M."/>
            <person name="Reyes-Prieto A."/>
            <person name="Armbrust E.V."/>
            <person name="Aves S.J."/>
            <person name="Beiko R.G."/>
            <person name="Coutinho P."/>
            <person name="Dacks J.B."/>
            <person name="Durnford D.G."/>
            <person name="Fast N.M."/>
            <person name="Green B.R."/>
            <person name="Grisdale C.J."/>
            <person name="Hempel F."/>
            <person name="Henrissat B."/>
            <person name="Hoppner M.P."/>
            <person name="Ishida K."/>
            <person name="Kim E."/>
            <person name="Koreny L."/>
            <person name="Kroth P.G."/>
            <person name="Liu Y."/>
            <person name="Malik S.B."/>
            <person name="Maier U.G."/>
            <person name="McRose D."/>
            <person name="Mock T."/>
            <person name="Neilson J.A."/>
            <person name="Onodera N.T."/>
            <person name="Poole A.M."/>
            <person name="Pritham E.J."/>
            <person name="Richards T.A."/>
            <person name="Rocap G."/>
            <person name="Roy S.W."/>
            <person name="Sarai C."/>
            <person name="Schaack S."/>
            <person name="Shirato S."/>
            <person name="Slamovits C.H."/>
            <person name="Spencer D.F."/>
            <person name="Suzuki S."/>
            <person name="Worden A.Z."/>
            <person name="Zauner S."/>
            <person name="Barry K."/>
            <person name="Bell C."/>
            <person name="Bharti A.K."/>
            <person name="Crow J.A."/>
            <person name="Grimwood J."/>
            <person name="Kramer R."/>
            <person name="Lindquist E."/>
            <person name="Lucas S."/>
            <person name="Salamov A."/>
            <person name="McFadden G.I."/>
            <person name="Lane C.E."/>
            <person name="Keeling P.J."/>
            <person name="Gray M.W."/>
            <person name="Grigoriev I.V."/>
            <person name="Archibald J.M."/>
        </authorList>
    </citation>
    <scope>NUCLEOTIDE SEQUENCE</scope>
    <source>
        <strain evidence="1 3">CCMP2712</strain>
    </source>
</reference>
<evidence type="ECO:0000313" key="3">
    <source>
        <dbReference type="Proteomes" id="UP000011087"/>
    </source>
</evidence>
<reference evidence="3" key="2">
    <citation type="submission" date="2012-11" db="EMBL/GenBank/DDBJ databases">
        <authorList>
            <person name="Kuo A."/>
            <person name="Curtis B.A."/>
            <person name="Tanifuji G."/>
            <person name="Burki F."/>
            <person name="Gruber A."/>
            <person name="Irimia M."/>
            <person name="Maruyama S."/>
            <person name="Arias M.C."/>
            <person name="Ball S.G."/>
            <person name="Gile G.H."/>
            <person name="Hirakawa Y."/>
            <person name="Hopkins J.F."/>
            <person name="Rensing S.A."/>
            <person name="Schmutz J."/>
            <person name="Symeonidi A."/>
            <person name="Elias M."/>
            <person name="Eveleigh R.J."/>
            <person name="Herman E.K."/>
            <person name="Klute M.J."/>
            <person name="Nakayama T."/>
            <person name="Obornik M."/>
            <person name="Reyes-Prieto A."/>
            <person name="Armbrust E.V."/>
            <person name="Aves S.J."/>
            <person name="Beiko R.G."/>
            <person name="Coutinho P."/>
            <person name="Dacks J.B."/>
            <person name="Durnford D.G."/>
            <person name="Fast N.M."/>
            <person name="Green B.R."/>
            <person name="Grisdale C."/>
            <person name="Hempe F."/>
            <person name="Henrissat B."/>
            <person name="Hoppner M.P."/>
            <person name="Ishida K.-I."/>
            <person name="Kim E."/>
            <person name="Koreny L."/>
            <person name="Kroth P.G."/>
            <person name="Liu Y."/>
            <person name="Malik S.-B."/>
            <person name="Maier U.G."/>
            <person name="McRose D."/>
            <person name="Mock T."/>
            <person name="Neilson J.A."/>
            <person name="Onodera N.T."/>
            <person name="Poole A.M."/>
            <person name="Pritham E.J."/>
            <person name="Richards T.A."/>
            <person name="Rocap G."/>
            <person name="Roy S.W."/>
            <person name="Sarai C."/>
            <person name="Schaack S."/>
            <person name="Shirato S."/>
            <person name="Slamovits C.H."/>
            <person name="Spencer D.F."/>
            <person name="Suzuki S."/>
            <person name="Worden A.Z."/>
            <person name="Zauner S."/>
            <person name="Barry K."/>
            <person name="Bell C."/>
            <person name="Bharti A.K."/>
            <person name="Crow J.A."/>
            <person name="Grimwood J."/>
            <person name="Kramer R."/>
            <person name="Lindquist E."/>
            <person name="Lucas S."/>
            <person name="Salamov A."/>
            <person name="McFadden G.I."/>
            <person name="Lane C.E."/>
            <person name="Keeling P.J."/>
            <person name="Gray M.W."/>
            <person name="Grigoriev I.V."/>
            <person name="Archibald J.M."/>
        </authorList>
    </citation>
    <scope>NUCLEOTIDE SEQUENCE</scope>
    <source>
        <strain evidence="3">CCMP2712</strain>
    </source>
</reference>
<dbReference type="EnsemblProtists" id="EKX54891">
    <property type="protein sequence ID" value="EKX54891"/>
    <property type="gene ID" value="GUITHDRAFT_99542"/>
</dbReference>
<dbReference type="EMBL" id="JH992966">
    <property type="protein sequence ID" value="EKX54891.1"/>
    <property type="molecule type" value="Genomic_DNA"/>
</dbReference>
<dbReference type="Pfam" id="PF12527">
    <property type="entry name" value="DUF3727"/>
    <property type="match status" value="1"/>
</dbReference>
<proteinExistence type="predicted"/>
<gene>
    <name evidence="1" type="ORF">GUITHDRAFT_99542</name>
</gene>
<dbReference type="InterPro" id="IPR022203">
    <property type="entry name" value="DUF3727"/>
</dbReference>
<dbReference type="RefSeq" id="XP_005841871.1">
    <property type="nucleotide sequence ID" value="XM_005841814.1"/>
</dbReference>
<accession>L1K239</accession>
<organism evidence="1">
    <name type="scientific">Guillardia theta (strain CCMP2712)</name>
    <name type="common">Cryptophyte</name>
    <dbReference type="NCBI Taxonomy" id="905079"/>
    <lineage>
        <taxon>Eukaryota</taxon>
        <taxon>Cryptophyceae</taxon>
        <taxon>Pyrenomonadales</taxon>
        <taxon>Geminigeraceae</taxon>
        <taxon>Guillardia</taxon>
    </lineage>
</organism>
<dbReference type="GeneID" id="17311393"/>
<evidence type="ECO:0000313" key="1">
    <source>
        <dbReference type="EMBL" id="EKX54891.1"/>
    </source>
</evidence>
<reference evidence="2" key="3">
    <citation type="submission" date="2015-06" db="UniProtKB">
        <authorList>
            <consortium name="EnsemblProtists"/>
        </authorList>
    </citation>
    <scope>IDENTIFICATION</scope>
</reference>
<sequence>MGGNNIFVVDPWELKFVECFMDQKVNRQGNKYYLCYPCDTPVAICKWSEKLGICEIHDRDLNGQLDAAREVLATKNLKLVRSAVALTVQGELVEQVELTPPPHEVLEDREEFVRIIAKFLYRNEIHLVTELLDPVLIVCKEGVLSTNLQRDLKEKFQNEQIQVLELMSELDLITVFPKIEDSIAKRFVKFLPHQ</sequence>
<evidence type="ECO:0000313" key="2">
    <source>
        <dbReference type="EnsemblProtists" id="EKX54891"/>
    </source>
</evidence>
<protein>
    <submittedName>
        <fullName evidence="1 2">Uncharacterized protein</fullName>
    </submittedName>
</protein>
<dbReference type="KEGG" id="gtt:GUITHDRAFT_99542"/>
<dbReference type="AlphaFoldDB" id="L1K239"/>
<name>L1K239_GUITC</name>
<dbReference type="Proteomes" id="UP000011087">
    <property type="component" value="Unassembled WGS sequence"/>
</dbReference>
<dbReference type="HOGENOM" id="CLU_1404895_0_0_1"/>
<keyword evidence="3" id="KW-1185">Reference proteome</keyword>
<dbReference type="PaxDb" id="55529-EKX54891"/>